<comment type="caution">
    <text evidence="1">The sequence shown here is derived from an EMBL/GenBank/DDBJ whole genome shotgun (WGS) entry which is preliminary data.</text>
</comment>
<proteinExistence type="predicted"/>
<keyword evidence="3" id="KW-1185">Reference proteome</keyword>
<sequence length="51" mass="5374">GGRFRLASGVDPVNLLPHHVIRSRSAGCLDGRHGKPTASRSFARCPASAYA</sequence>
<dbReference type="Proteomes" id="UP000681722">
    <property type="component" value="Unassembled WGS sequence"/>
</dbReference>
<evidence type="ECO:0000313" key="3">
    <source>
        <dbReference type="Proteomes" id="UP000663829"/>
    </source>
</evidence>
<protein>
    <submittedName>
        <fullName evidence="1">Uncharacterized protein</fullName>
    </submittedName>
</protein>
<dbReference type="EMBL" id="CAJNOQ010049962">
    <property type="protein sequence ID" value="CAF1647462.1"/>
    <property type="molecule type" value="Genomic_DNA"/>
</dbReference>
<gene>
    <name evidence="1" type="ORF">GPM918_LOCUS45313</name>
    <name evidence="2" type="ORF">SRO942_LOCUS47701</name>
</gene>
<dbReference type="AlphaFoldDB" id="A0A816E9E3"/>
<name>A0A816E9E3_9BILA</name>
<organism evidence="1 3">
    <name type="scientific">Didymodactylos carnosus</name>
    <dbReference type="NCBI Taxonomy" id="1234261"/>
    <lineage>
        <taxon>Eukaryota</taxon>
        <taxon>Metazoa</taxon>
        <taxon>Spiralia</taxon>
        <taxon>Gnathifera</taxon>
        <taxon>Rotifera</taxon>
        <taxon>Eurotatoria</taxon>
        <taxon>Bdelloidea</taxon>
        <taxon>Philodinida</taxon>
        <taxon>Philodinidae</taxon>
        <taxon>Didymodactylos</taxon>
    </lineage>
</organism>
<evidence type="ECO:0000313" key="2">
    <source>
        <dbReference type="EMBL" id="CAF4569425.1"/>
    </source>
</evidence>
<dbReference type="EMBL" id="CAJOBC010119936">
    <property type="protein sequence ID" value="CAF4569425.1"/>
    <property type="molecule type" value="Genomic_DNA"/>
</dbReference>
<feature type="non-terminal residue" evidence="1">
    <location>
        <position position="1"/>
    </location>
</feature>
<evidence type="ECO:0000313" key="1">
    <source>
        <dbReference type="EMBL" id="CAF1647462.1"/>
    </source>
</evidence>
<dbReference type="Proteomes" id="UP000663829">
    <property type="component" value="Unassembled WGS sequence"/>
</dbReference>
<reference evidence="1" key="1">
    <citation type="submission" date="2021-02" db="EMBL/GenBank/DDBJ databases">
        <authorList>
            <person name="Nowell W R."/>
        </authorList>
    </citation>
    <scope>NUCLEOTIDE SEQUENCE</scope>
</reference>
<accession>A0A816E9E3</accession>